<sequence length="171" mass="18608">MNKKQFTTKEITKIAIMAALVFIATYSFKVPSLHGYTHLGDCMIFISVLILGGKKGGIAGGIGASLADLIGGYMIWIVPTFFIKFIMAFIMGLLIEKFLFNVKFNWVFGAGIGGIFQIIAYTLVKIPLFGMTYAIAGIYGLTIQTISGVIISILVISILSKAKVINKLREV</sequence>
<evidence type="ECO:0000256" key="3">
    <source>
        <dbReference type="SAM" id="Phobius"/>
    </source>
</evidence>
<feature type="transmembrane region" description="Helical" evidence="3">
    <location>
        <begin position="12"/>
        <end position="28"/>
    </location>
</feature>
<keyword evidence="3" id="KW-0472">Membrane</keyword>
<dbReference type="EMBL" id="JACJLL010000176">
    <property type="protein sequence ID" value="MBM6820829.1"/>
    <property type="molecule type" value="Genomic_DNA"/>
</dbReference>
<name>A0ABS2FKD7_9CLOT</name>
<dbReference type="PANTHER" id="PTHR37815:SF3">
    <property type="entry name" value="UPF0397 PROTEIN SPR0429"/>
    <property type="match status" value="1"/>
</dbReference>
<reference evidence="4 5" key="1">
    <citation type="journal article" date="2021" name="Sci. Rep.">
        <title>The distribution of antibiotic resistance genes in chicken gut microbiota commensals.</title>
        <authorList>
            <person name="Juricova H."/>
            <person name="Matiasovicova J."/>
            <person name="Kubasova T."/>
            <person name="Cejkova D."/>
            <person name="Rychlik I."/>
        </authorList>
    </citation>
    <scope>NUCLEOTIDE SEQUENCE [LARGE SCALE GENOMIC DNA]</scope>
    <source>
        <strain evidence="4 5">An435</strain>
    </source>
</reference>
<keyword evidence="2 3" id="KW-1133">Transmembrane helix</keyword>
<keyword evidence="1 3" id="KW-0812">Transmembrane</keyword>
<evidence type="ECO:0000313" key="4">
    <source>
        <dbReference type="EMBL" id="MBM6820829.1"/>
    </source>
</evidence>
<keyword evidence="5" id="KW-1185">Reference proteome</keyword>
<evidence type="ECO:0000256" key="2">
    <source>
        <dbReference type="ARBA" id="ARBA00022989"/>
    </source>
</evidence>
<gene>
    <name evidence="4" type="ORF">H6A19_16050</name>
</gene>
<feature type="transmembrane region" description="Helical" evidence="3">
    <location>
        <begin position="106"/>
        <end position="124"/>
    </location>
</feature>
<dbReference type="Proteomes" id="UP000767334">
    <property type="component" value="Unassembled WGS sequence"/>
</dbReference>
<dbReference type="Gene3D" id="1.10.1760.20">
    <property type="match status" value="1"/>
</dbReference>
<evidence type="ECO:0000256" key="1">
    <source>
        <dbReference type="ARBA" id="ARBA00022692"/>
    </source>
</evidence>
<evidence type="ECO:0000313" key="5">
    <source>
        <dbReference type="Proteomes" id="UP000767334"/>
    </source>
</evidence>
<feature type="transmembrane region" description="Helical" evidence="3">
    <location>
        <begin position="73"/>
        <end position="94"/>
    </location>
</feature>
<comment type="caution">
    <text evidence="4">The sequence shown here is derived from an EMBL/GenBank/DDBJ whole genome shotgun (WGS) entry which is preliminary data.</text>
</comment>
<organism evidence="4 5">
    <name type="scientific">Clostridium saudiense</name>
    <dbReference type="NCBI Taxonomy" id="1414720"/>
    <lineage>
        <taxon>Bacteria</taxon>
        <taxon>Bacillati</taxon>
        <taxon>Bacillota</taxon>
        <taxon>Clostridia</taxon>
        <taxon>Eubacteriales</taxon>
        <taxon>Clostridiaceae</taxon>
        <taxon>Clostridium</taxon>
    </lineage>
</organism>
<proteinExistence type="predicted"/>
<feature type="transmembrane region" description="Helical" evidence="3">
    <location>
        <begin position="136"/>
        <end position="159"/>
    </location>
</feature>
<protein>
    <submittedName>
        <fullName evidence="4">ECF transporter S component</fullName>
    </submittedName>
</protein>
<dbReference type="InterPro" id="IPR009825">
    <property type="entry name" value="ECF_substrate-spec-like"/>
</dbReference>
<dbReference type="RefSeq" id="WP_148322392.1">
    <property type="nucleotide sequence ID" value="NZ_JACJLL010000176.1"/>
</dbReference>
<accession>A0ABS2FKD7</accession>
<dbReference type="Pfam" id="PF07155">
    <property type="entry name" value="ECF-ribofla_trS"/>
    <property type="match status" value="1"/>
</dbReference>
<dbReference type="PANTHER" id="PTHR37815">
    <property type="entry name" value="UPF0397 PROTEIN BC_2624-RELATED"/>
    <property type="match status" value="1"/>
</dbReference>